<name>A0A6M0JXQ8_9GAMM</name>
<reference evidence="1 2" key="1">
    <citation type="submission" date="2020-02" db="EMBL/GenBank/DDBJ databases">
        <title>Genome sequences of Thiorhodococcus mannitoliphagus and Thiorhodococcus minor, purple sulfur photosynthetic bacteria in the gammaproteobacterial family, Chromatiaceae.</title>
        <authorList>
            <person name="Aviles F.A."/>
            <person name="Meyer T.E."/>
            <person name="Kyndt J.A."/>
        </authorList>
    </citation>
    <scope>NUCLEOTIDE SEQUENCE [LARGE SCALE GENOMIC DNA]</scope>
    <source>
        <strain evidence="1 2">DSM 11518</strain>
    </source>
</reference>
<keyword evidence="2" id="KW-1185">Reference proteome</keyword>
<evidence type="ECO:0000313" key="1">
    <source>
        <dbReference type="EMBL" id="NEV62326.1"/>
    </source>
</evidence>
<evidence type="ECO:0000313" key="2">
    <source>
        <dbReference type="Proteomes" id="UP000483379"/>
    </source>
</evidence>
<sequence length="630" mass="71532">MTALRLRDRLDDRRRQVNDDAPLLEGRWVLEQPARQNGHTELAGGDLLVDDGAPRLRLGTVDSGFRRPRMPDDDRSDYQLALDAIAAIKNRTDLTTGRWPSPLLPAELGRQCEPNRLDALLDEVFERGHLDAIAIRPRLSMRYETELLPVDRARRLDTGFQRHLAAHSECWAARTLSGVVPKTVLARISDDDADIYEHRVYARLLDHLERYLQGRIGKLSSIAARYQEGLEFNNSEDVDWQLRRDICAVWGEAVSAGEAGELLKQNREQLDHLACLLKRIRALKGRRIKGFNGSSLYQAIPRGAQIGLSLVPTNLLQHDAHYRQLRRLWDAWLAATAAERERPVQVLARRRADEDRYERYIGLLLLRVLRALDFQVSWSGEASARAACDRWGDAASLENCDHTWIIGMDGHRLVLVPSAAPVDANAAAEWTTRTLDEGREIRVPSLLHAPERTDSPSPPEHLVAGHPALQLYPLDLYAQEKAHALVAAWLWQRRLAGYGEVFPQLPTPVADAWPEIAPAPRDGHALCRPVSDADWQRLSEVLEQHARPQLRDRIANRKTQLDRLAQCPESDCSRRASTFEPQPSGFFAQCDCGCRWELRDSHFRLARIDRELQGFVTLGHRWLYVPVISD</sequence>
<proteinExistence type="predicted"/>
<dbReference type="Proteomes" id="UP000483379">
    <property type="component" value="Unassembled WGS sequence"/>
</dbReference>
<evidence type="ECO:0008006" key="3">
    <source>
        <dbReference type="Google" id="ProtNLM"/>
    </source>
</evidence>
<comment type="caution">
    <text evidence="1">The sequence shown here is derived from an EMBL/GenBank/DDBJ whole genome shotgun (WGS) entry which is preliminary data.</text>
</comment>
<gene>
    <name evidence="1" type="ORF">G3446_10560</name>
</gene>
<accession>A0A6M0JXQ8</accession>
<dbReference type="EMBL" id="JAAIJQ010000026">
    <property type="protein sequence ID" value="NEV62326.1"/>
    <property type="molecule type" value="Genomic_DNA"/>
</dbReference>
<dbReference type="RefSeq" id="WP_164452799.1">
    <property type="nucleotide sequence ID" value="NZ_JAAIJQ010000026.1"/>
</dbReference>
<dbReference type="AlphaFoldDB" id="A0A6M0JXQ8"/>
<organism evidence="1 2">
    <name type="scientific">Thiorhodococcus minor</name>
    <dbReference type="NCBI Taxonomy" id="57489"/>
    <lineage>
        <taxon>Bacteria</taxon>
        <taxon>Pseudomonadati</taxon>
        <taxon>Pseudomonadota</taxon>
        <taxon>Gammaproteobacteria</taxon>
        <taxon>Chromatiales</taxon>
        <taxon>Chromatiaceae</taxon>
        <taxon>Thiorhodococcus</taxon>
    </lineage>
</organism>
<protein>
    <recommendedName>
        <fullName evidence="3">DUF2357 domain-containing protein</fullName>
    </recommendedName>
</protein>